<accession>A0A239GEL9</accession>
<reference evidence="3" key="1">
    <citation type="submission" date="2017-06" db="EMBL/GenBank/DDBJ databases">
        <authorList>
            <person name="Varghese N."/>
            <person name="Submissions S."/>
        </authorList>
    </citation>
    <scope>NUCLEOTIDE SEQUENCE [LARGE SCALE GENOMIC DNA]</scope>
    <source>
        <strain evidence="3">DSM 44485</strain>
    </source>
</reference>
<feature type="domain" description="N-acetyltransferase" evidence="1">
    <location>
        <begin position="1"/>
        <end position="167"/>
    </location>
</feature>
<keyword evidence="2" id="KW-0808">Transferase</keyword>
<dbReference type="CDD" id="cd04301">
    <property type="entry name" value="NAT_SF"/>
    <property type="match status" value="1"/>
</dbReference>
<dbReference type="GO" id="GO:0016747">
    <property type="term" value="F:acyltransferase activity, transferring groups other than amino-acyl groups"/>
    <property type="evidence" value="ECO:0007669"/>
    <property type="project" value="InterPro"/>
</dbReference>
<dbReference type="Proteomes" id="UP000198420">
    <property type="component" value="Unassembled WGS sequence"/>
</dbReference>
<evidence type="ECO:0000259" key="1">
    <source>
        <dbReference type="PROSITE" id="PS51186"/>
    </source>
</evidence>
<dbReference type="InterPro" id="IPR016181">
    <property type="entry name" value="Acyl_CoA_acyltransferase"/>
</dbReference>
<dbReference type="EMBL" id="FZNP01000024">
    <property type="protein sequence ID" value="SNS67188.1"/>
    <property type="molecule type" value="Genomic_DNA"/>
</dbReference>
<evidence type="ECO:0000313" key="2">
    <source>
        <dbReference type="EMBL" id="SNS67188.1"/>
    </source>
</evidence>
<dbReference type="Gene3D" id="3.40.630.30">
    <property type="match status" value="1"/>
</dbReference>
<dbReference type="InterPro" id="IPR000182">
    <property type="entry name" value="GNAT_dom"/>
</dbReference>
<dbReference type="RefSeq" id="WP_089316562.1">
    <property type="nucleotide sequence ID" value="NZ_FZNP01000024.1"/>
</dbReference>
<dbReference type="SUPFAM" id="SSF55729">
    <property type="entry name" value="Acyl-CoA N-acyltransferases (Nat)"/>
    <property type="match status" value="1"/>
</dbReference>
<dbReference type="PROSITE" id="PS51186">
    <property type="entry name" value="GNAT"/>
    <property type="match status" value="1"/>
</dbReference>
<gene>
    <name evidence="2" type="ORF">SAMN06265355_12426</name>
</gene>
<keyword evidence="3" id="KW-1185">Reference proteome</keyword>
<organism evidence="2 3">
    <name type="scientific">Actinomadura mexicana</name>
    <dbReference type="NCBI Taxonomy" id="134959"/>
    <lineage>
        <taxon>Bacteria</taxon>
        <taxon>Bacillati</taxon>
        <taxon>Actinomycetota</taxon>
        <taxon>Actinomycetes</taxon>
        <taxon>Streptosporangiales</taxon>
        <taxon>Thermomonosporaceae</taxon>
        <taxon>Actinomadura</taxon>
    </lineage>
</organism>
<name>A0A239GEL9_9ACTN</name>
<dbReference type="Pfam" id="PF00583">
    <property type="entry name" value="Acetyltransf_1"/>
    <property type="match status" value="1"/>
</dbReference>
<dbReference type="OrthoDB" id="7011037at2"/>
<dbReference type="AlphaFoldDB" id="A0A239GEL9"/>
<proteinExistence type="predicted"/>
<evidence type="ECO:0000313" key="3">
    <source>
        <dbReference type="Proteomes" id="UP000198420"/>
    </source>
</evidence>
<protein>
    <submittedName>
        <fullName evidence="2">Acetyltransferase (GNAT) family protein</fullName>
    </submittedName>
</protein>
<sequence length="168" mass="18120">MEIHKGGPGDAPVMMAMLDGAVAWLTADGRTGQWGSEPWSRDPRRVERISGIARDDEIWMARVDGRPAGVMAVAPGPPHYVDPVDEPELYITLLVTDRAFAGHGVGGALIAKARDEARAKGVGLLRVDCYGGGDGRLVEYYRSNGFETDAAFTVGDWPGRVLSQRVSR</sequence>